<evidence type="ECO:0000313" key="2">
    <source>
        <dbReference type="Proteomes" id="UP000002675"/>
    </source>
</evidence>
<organism evidence="1 2">
    <name type="scientific">Vibrio vulnificus (strain YJ016)</name>
    <dbReference type="NCBI Taxonomy" id="196600"/>
    <lineage>
        <taxon>Bacteria</taxon>
        <taxon>Pseudomonadati</taxon>
        <taxon>Pseudomonadota</taxon>
        <taxon>Gammaproteobacteria</taxon>
        <taxon>Vibrionales</taxon>
        <taxon>Vibrionaceae</taxon>
        <taxon>Vibrio</taxon>
    </lineage>
</organism>
<name>Q7MLA2_VIBVY</name>
<evidence type="ECO:0000313" key="1">
    <source>
        <dbReference type="EMBL" id="BAC94289.1"/>
    </source>
</evidence>
<dbReference type="KEGG" id="vvy:VV1524"/>
<proteinExistence type="predicted"/>
<dbReference type="EMBL" id="BA000037">
    <property type="protein sequence ID" value="BAC94289.1"/>
    <property type="molecule type" value="Genomic_DNA"/>
</dbReference>
<sequence length="76" mass="8284">MSQPPPAPPGMRKWIFSISAAKALKEKEAAMIDAASVGLSALNMFHVPYVGASVMKRTYCYQWFLTRCGGLGMMKG</sequence>
<gene>
    <name evidence="1" type="ordered locus">VV1524</name>
</gene>
<reference evidence="1 2" key="1">
    <citation type="journal article" date="2003" name="Genome Res.">
        <title>Comparative genome analysis of Vibrio vulnificus, a marine pathogen.</title>
        <authorList>
            <person name="Chen C.Y."/>
            <person name="Wu K.M."/>
            <person name="Chang Y.C."/>
            <person name="Chang C.H."/>
            <person name="Tsai H.C."/>
            <person name="Liao T.L."/>
            <person name="Liu Y.M."/>
            <person name="Chen H.J."/>
            <person name="Shen A.B."/>
            <person name="Li J.C."/>
            <person name="Su T.L."/>
            <person name="Shao C.P."/>
            <person name="Lee C.T."/>
            <person name="Hor L.I."/>
            <person name="Tsai S.F."/>
        </authorList>
    </citation>
    <scope>NUCLEOTIDE SEQUENCE [LARGE SCALE GENOMIC DNA]</scope>
    <source>
        <strain evidence="1 2">YJ016</strain>
    </source>
</reference>
<accession>Q7MLA2</accession>
<dbReference type="HOGENOM" id="CLU_199166_0_0_6"/>
<dbReference type="AlphaFoldDB" id="Q7MLA2"/>
<protein>
    <submittedName>
        <fullName evidence="1">Uncharacterized protein</fullName>
    </submittedName>
</protein>
<dbReference type="Proteomes" id="UP000002675">
    <property type="component" value="Chromosome I"/>
</dbReference>